<dbReference type="SUPFAM" id="SSF57802">
    <property type="entry name" value="Rubredoxin-like"/>
    <property type="match status" value="1"/>
</dbReference>
<dbReference type="AlphaFoldDB" id="A0A1U9NKY2"/>
<dbReference type="STRING" id="1936003.STSP2_01770"/>
<feature type="domain" description="Ferritin-like diiron" evidence="4">
    <location>
        <begin position="1"/>
        <end position="127"/>
    </location>
</feature>
<dbReference type="InterPro" id="IPR052753">
    <property type="entry name" value="Rbr2/Nigerythrin"/>
</dbReference>
<evidence type="ECO:0000256" key="1">
    <source>
        <dbReference type="ARBA" id="ARBA00022448"/>
    </source>
</evidence>
<dbReference type="RefSeq" id="WP_146661758.1">
    <property type="nucleotide sequence ID" value="NZ_CP019791.1"/>
</dbReference>
<dbReference type="OrthoDB" id="9799749at2"/>
<dbReference type="PANTHER" id="PTHR33746:SF4">
    <property type="entry name" value="RUBRERYTHRIN"/>
    <property type="match status" value="1"/>
</dbReference>
<dbReference type="KEGG" id="alus:STSP2_01770"/>
<dbReference type="SUPFAM" id="SSF47240">
    <property type="entry name" value="Ferritin-like"/>
    <property type="match status" value="1"/>
</dbReference>
<dbReference type="Gene3D" id="2.20.28.10">
    <property type="match status" value="1"/>
</dbReference>
<dbReference type="Pfam" id="PF21349">
    <property type="entry name" value="RUBY_RBDX"/>
    <property type="match status" value="1"/>
</dbReference>
<keyword evidence="6" id="KW-1185">Reference proteome</keyword>
<keyword evidence="5" id="KW-0575">Peroxidase</keyword>
<feature type="domain" description="Rubredoxin-like" evidence="3">
    <location>
        <begin position="132"/>
        <end position="165"/>
    </location>
</feature>
<dbReference type="PANTHER" id="PTHR33746">
    <property type="entry name" value="RUBRERYTHRIN"/>
    <property type="match status" value="1"/>
</dbReference>
<keyword evidence="1" id="KW-0813">Transport</keyword>
<organism evidence="5 6">
    <name type="scientific">Anaerohalosphaera lusitana</name>
    <dbReference type="NCBI Taxonomy" id="1936003"/>
    <lineage>
        <taxon>Bacteria</taxon>
        <taxon>Pseudomonadati</taxon>
        <taxon>Planctomycetota</taxon>
        <taxon>Phycisphaerae</taxon>
        <taxon>Sedimentisphaerales</taxon>
        <taxon>Anaerohalosphaeraceae</taxon>
        <taxon>Anaerohalosphaera</taxon>
    </lineage>
</organism>
<protein>
    <submittedName>
        <fullName evidence="5">NADH peroxidase</fullName>
        <ecNumber evidence="5">1.11.1.1</ecNumber>
    </submittedName>
</protein>
<reference evidence="6" key="1">
    <citation type="submission" date="2017-02" db="EMBL/GenBank/DDBJ databases">
        <title>Comparative genomics and description of representatives of a novel lineage of planctomycetes thriving in anoxic sediments.</title>
        <authorList>
            <person name="Spring S."/>
            <person name="Bunk B."/>
            <person name="Sproer C."/>
        </authorList>
    </citation>
    <scope>NUCLEOTIDE SEQUENCE [LARGE SCALE GENOMIC DNA]</scope>
    <source>
        <strain evidence="6">ST-NAGAB-D1</strain>
    </source>
</reference>
<dbReference type="CDD" id="cd01041">
    <property type="entry name" value="Rubrerythrin"/>
    <property type="match status" value="1"/>
</dbReference>
<dbReference type="InterPro" id="IPR024934">
    <property type="entry name" value="Rubredoxin-like_dom"/>
</dbReference>
<evidence type="ECO:0000313" key="6">
    <source>
        <dbReference type="Proteomes" id="UP000189674"/>
    </source>
</evidence>
<proteinExistence type="predicted"/>
<dbReference type="InterPro" id="IPR009040">
    <property type="entry name" value="Ferritin-like_diiron"/>
</dbReference>
<evidence type="ECO:0000313" key="5">
    <source>
        <dbReference type="EMBL" id="AQT68602.1"/>
    </source>
</evidence>
<dbReference type="Gene3D" id="1.20.1260.10">
    <property type="match status" value="1"/>
</dbReference>
<dbReference type="EC" id="1.11.1.1" evidence="5"/>
<evidence type="ECO:0000259" key="4">
    <source>
        <dbReference type="PROSITE" id="PS50905"/>
    </source>
</evidence>
<dbReference type="Pfam" id="PF02915">
    <property type="entry name" value="Rubrerythrin"/>
    <property type="match status" value="1"/>
</dbReference>
<dbReference type="Proteomes" id="UP000189674">
    <property type="component" value="Chromosome"/>
</dbReference>
<gene>
    <name evidence="5" type="primary">rbr2</name>
    <name evidence="5" type="ORF">STSP2_01770</name>
</gene>
<dbReference type="PROSITE" id="PS50903">
    <property type="entry name" value="RUBREDOXIN_LIKE"/>
    <property type="match status" value="1"/>
</dbReference>
<evidence type="ECO:0000256" key="2">
    <source>
        <dbReference type="ARBA" id="ARBA00022982"/>
    </source>
</evidence>
<dbReference type="PROSITE" id="PS50905">
    <property type="entry name" value="FERRITIN_LIKE"/>
    <property type="match status" value="1"/>
</dbReference>
<keyword evidence="5" id="KW-0560">Oxidoreductase</keyword>
<dbReference type="InterPro" id="IPR012347">
    <property type="entry name" value="Ferritin-like"/>
</dbReference>
<dbReference type="GO" id="GO:0005506">
    <property type="term" value="F:iron ion binding"/>
    <property type="evidence" value="ECO:0007669"/>
    <property type="project" value="InterPro"/>
</dbReference>
<sequence length="166" mass="18564">MSTKDNLSEAFAGESQANRKYEAFARRADKEGFTQIAKLFRATAAAEAVHCKNHMRVLKTVNTTAENLKVAMAGEEKEFKNMYPEFIKEAQGENESAAVMSFKYAMAVEQVHYSLYSEALARLEKGEDLEETTVHVCPVCGHTVRGEVPEKCPVCNAAKEKFFKVE</sequence>
<evidence type="ECO:0000259" key="3">
    <source>
        <dbReference type="PROSITE" id="PS50903"/>
    </source>
</evidence>
<dbReference type="EMBL" id="CP019791">
    <property type="protein sequence ID" value="AQT68602.1"/>
    <property type="molecule type" value="Genomic_DNA"/>
</dbReference>
<dbReference type="InterPro" id="IPR048574">
    <property type="entry name" value="RUBY_RBDX"/>
</dbReference>
<dbReference type="GO" id="GO:0016692">
    <property type="term" value="F:NADH peroxidase activity"/>
    <property type="evidence" value="ECO:0007669"/>
    <property type="project" value="UniProtKB-EC"/>
</dbReference>
<keyword evidence="2" id="KW-0249">Electron transport</keyword>
<accession>A0A1U9NKY2</accession>
<dbReference type="InterPro" id="IPR009078">
    <property type="entry name" value="Ferritin-like_SF"/>
</dbReference>
<dbReference type="InterPro" id="IPR003251">
    <property type="entry name" value="Rr_diiron-bd_dom"/>
</dbReference>
<dbReference type="CDD" id="cd00729">
    <property type="entry name" value="rubredoxin_SM"/>
    <property type="match status" value="1"/>
</dbReference>
<name>A0A1U9NKY2_9BACT</name>